<comment type="caution">
    <text evidence="1">The sequence shown here is derived from an EMBL/GenBank/DDBJ whole genome shotgun (WGS) entry which is preliminary data.</text>
</comment>
<organism evidence="1 2">
    <name type="scientific">Cladobotryum mycophilum</name>
    <dbReference type="NCBI Taxonomy" id="491253"/>
    <lineage>
        <taxon>Eukaryota</taxon>
        <taxon>Fungi</taxon>
        <taxon>Dikarya</taxon>
        <taxon>Ascomycota</taxon>
        <taxon>Pezizomycotina</taxon>
        <taxon>Sordariomycetes</taxon>
        <taxon>Hypocreomycetidae</taxon>
        <taxon>Hypocreales</taxon>
        <taxon>Hypocreaceae</taxon>
        <taxon>Cladobotryum</taxon>
    </lineage>
</organism>
<reference evidence="1 2" key="1">
    <citation type="submission" date="2024-01" db="EMBL/GenBank/DDBJ databases">
        <title>Complete genome of Cladobotryum mycophilum ATHUM6906.</title>
        <authorList>
            <person name="Christinaki A.C."/>
            <person name="Myridakis A.I."/>
            <person name="Kouvelis V.N."/>
        </authorList>
    </citation>
    <scope>NUCLEOTIDE SEQUENCE [LARGE SCALE GENOMIC DNA]</scope>
    <source>
        <strain evidence="1 2">ATHUM6906</strain>
    </source>
</reference>
<evidence type="ECO:0000313" key="2">
    <source>
        <dbReference type="Proteomes" id="UP001338125"/>
    </source>
</evidence>
<dbReference type="EMBL" id="JAVFKD010000014">
    <property type="protein sequence ID" value="KAK5989758.1"/>
    <property type="molecule type" value="Genomic_DNA"/>
</dbReference>
<evidence type="ECO:0000313" key="1">
    <source>
        <dbReference type="EMBL" id="KAK5989758.1"/>
    </source>
</evidence>
<accession>A0ABR0SCC4</accession>
<proteinExistence type="predicted"/>
<dbReference type="Proteomes" id="UP001338125">
    <property type="component" value="Unassembled WGS sequence"/>
</dbReference>
<keyword evidence="2" id="KW-1185">Reference proteome</keyword>
<protein>
    <submittedName>
        <fullName evidence="1">Uncharacterized protein</fullName>
    </submittedName>
</protein>
<gene>
    <name evidence="1" type="ORF">PT974_08018</name>
</gene>
<sequence length="1135" mass="129962">MGDDAKYLRYFNERYSQRAAQVQNLPVYNLPSSLEDEGFVKEWRHLPLLLNDTAFYQGRAHALAAFSKLFVGTLGRILWEIFGTEPETFIRYVCDSRLTLSNGFVEIYRRKFPNEEMISLAEFETFIDKGVGNCGLYRPELGMFRSLFTAQLQETRSALERSGLIHEWTRDLKSKERDGQFPLERGLCLYIRGTWVRLSQSYIDLAPVSYVSEVKEQVRNCQLILNIEAHDNLVHDDLQDDFYSHTHVPAAVHILFSAAGTGKTKQLFDLLCQRWGFYLLSPNLEPLHHPASTEENVLDPQRIFGSRDTYTYFTNGPKPKNSSSDYGELSEPIFTARFAMLYLFIRRWPCATPRDWLRFQTWCVDHDPFEALYRLLRLGHEMGLGDECHPNVEDDYKSIGHISTAMMHTCWNEIKSTPHSPQYMDGRFYICMDEAQTALKCPRASEILDSIYGSVVTLYATSLVESDESDPPIDPILLFSGTAMDVGKMTSLLEITLKGIFTDDIAPRKWENHCVHHSFPLVSSDSEFWQLYSDHVTGILSEDVEIQTLKNGGIHRLKDGQQQAGKTYPFLSKSGRIMDRSSDILAQGGLIEPLTCIPNWILEPLHVQNMDCILQLLTQLSIAAAVRLGDVECNSPLSIVLDQADISPFLVRVFNYIQSWSPNGTRDVECFIGVHQLIELLAEYSGTTTGQIMEHIVQIFSMHTVSIDAYLERTDQLRNELRKIYIRRLICAYSRRLRGRYRWSTSYIERIAFQHASHPLTNGTLAGIEKWIQQASQDTWDMTITALMRQMNRMKERGQMDLVMDLYRMAFRAEVMSRPSILLHKKSAQLVTEGFAFVKEREDGKLSSILSEPVAIHAIMEHLLSHHGQEDYEQILLESLIHTQDDYEVQSMFGKAVEWFIAGTFHMLLRPPPATSLFSKAKQRHSLLLELSKSYYLHNGQRYELSSLINIGDFVLPGLRIHYGYDGVHNVWEWMKQYRTAGKDSVSTFLFPSKLAGPDLMFILEANNAQPQLGSVGWTQHKKILCAVQIKTGTVNVKKTTDTLRPENWHKTKSGNAPGAEELEHWKDVPFVLISLCTGAKLAQSTLNQWDGAAPGPDRNHFYSFLDETVTKEIWGEDFHKLSITIKNMPLKERS</sequence>
<name>A0ABR0SCC4_9HYPO</name>